<reference evidence="1" key="1">
    <citation type="submission" date="2019-04" db="EMBL/GenBank/DDBJ databases">
        <title>Genome assembly of Zosterops borbonicus 15179.</title>
        <authorList>
            <person name="Leroy T."/>
            <person name="Anselmetti Y."/>
            <person name="Tilak M.-K."/>
            <person name="Nabholz B."/>
        </authorList>
    </citation>
    <scope>NUCLEOTIDE SEQUENCE</scope>
    <source>
        <strain evidence="1">HGM_15179</strain>
        <tissue evidence="1">Muscle</tissue>
    </source>
</reference>
<dbReference type="OrthoDB" id="10403607at2759"/>
<dbReference type="Proteomes" id="UP000796761">
    <property type="component" value="Unassembled WGS sequence"/>
</dbReference>
<protein>
    <submittedName>
        <fullName evidence="1">Uncharacterized protein</fullName>
    </submittedName>
</protein>
<gene>
    <name evidence="1" type="ORF">HGM15179_015761</name>
</gene>
<name>A0A8K1LF10_9PASS</name>
<sequence>MLFLAGAVSKTERGIWQCPALPEAPQKAGELPAIDRQEIGPRAICPHFLSATAAADDAQQVPTGLQNKPYLTLQKKLVLRGKCDKKLGIFSFQKEQAACSSTEGARGEFKNIIQLSVASGFICIRYIIEISGLKSFWPSVMVPSVPPNQRQSFMPFATTMDVQLDHRIDPWFPRTPVAEAGVVQQWRSTAEQKMEDLVWMIGLDDLRHLFQPC</sequence>
<proteinExistence type="predicted"/>
<accession>A0A8K1LF10</accession>
<keyword evidence="2" id="KW-1185">Reference proteome</keyword>
<evidence type="ECO:0000313" key="2">
    <source>
        <dbReference type="Proteomes" id="UP000796761"/>
    </source>
</evidence>
<dbReference type="AlphaFoldDB" id="A0A8K1LF10"/>
<dbReference type="EMBL" id="SWJQ01000725">
    <property type="protein sequence ID" value="TRZ11343.1"/>
    <property type="molecule type" value="Genomic_DNA"/>
</dbReference>
<organism evidence="1 2">
    <name type="scientific">Zosterops borbonicus</name>
    <dbReference type="NCBI Taxonomy" id="364589"/>
    <lineage>
        <taxon>Eukaryota</taxon>
        <taxon>Metazoa</taxon>
        <taxon>Chordata</taxon>
        <taxon>Craniata</taxon>
        <taxon>Vertebrata</taxon>
        <taxon>Euteleostomi</taxon>
        <taxon>Archelosauria</taxon>
        <taxon>Archosauria</taxon>
        <taxon>Dinosauria</taxon>
        <taxon>Saurischia</taxon>
        <taxon>Theropoda</taxon>
        <taxon>Coelurosauria</taxon>
        <taxon>Aves</taxon>
        <taxon>Neognathae</taxon>
        <taxon>Neoaves</taxon>
        <taxon>Telluraves</taxon>
        <taxon>Australaves</taxon>
        <taxon>Passeriformes</taxon>
        <taxon>Sylvioidea</taxon>
        <taxon>Zosteropidae</taxon>
        <taxon>Zosterops</taxon>
    </lineage>
</organism>
<comment type="caution">
    <text evidence="1">The sequence shown here is derived from an EMBL/GenBank/DDBJ whole genome shotgun (WGS) entry which is preliminary data.</text>
</comment>
<evidence type="ECO:0000313" key="1">
    <source>
        <dbReference type="EMBL" id="TRZ11343.1"/>
    </source>
</evidence>